<organism evidence="2 3">
    <name type="scientific">Melipona bicolor</name>
    <dbReference type="NCBI Taxonomy" id="60889"/>
    <lineage>
        <taxon>Eukaryota</taxon>
        <taxon>Metazoa</taxon>
        <taxon>Ecdysozoa</taxon>
        <taxon>Arthropoda</taxon>
        <taxon>Hexapoda</taxon>
        <taxon>Insecta</taxon>
        <taxon>Pterygota</taxon>
        <taxon>Neoptera</taxon>
        <taxon>Endopterygota</taxon>
        <taxon>Hymenoptera</taxon>
        <taxon>Apocrita</taxon>
        <taxon>Aculeata</taxon>
        <taxon>Apoidea</taxon>
        <taxon>Anthophila</taxon>
        <taxon>Apidae</taxon>
        <taxon>Melipona</taxon>
    </lineage>
</organism>
<gene>
    <name evidence="2" type="ORF">K0M31_005370</name>
</gene>
<accession>A0AA40FVM8</accession>
<feature type="compositionally biased region" description="Basic residues" evidence="1">
    <location>
        <begin position="1"/>
        <end position="10"/>
    </location>
</feature>
<proteinExistence type="predicted"/>
<evidence type="ECO:0000313" key="2">
    <source>
        <dbReference type="EMBL" id="KAK1125832.1"/>
    </source>
</evidence>
<evidence type="ECO:0000313" key="3">
    <source>
        <dbReference type="Proteomes" id="UP001177670"/>
    </source>
</evidence>
<comment type="caution">
    <text evidence="2">The sequence shown here is derived from an EMBL/GenBank/DDBJ whole genome shotgun (WGS) entry which is preliminary data.</text>
</comment>
<sequence length="59" mass="6701">MDRKLSKKGAAHAGNVSLRHAAESRVQTTRVKSNRGENQRNTDDNDDDDEDEDEDEDEE</sequence>
<reference evidence="2" key="1">
    <citation type="submission" date="2021-10" db="EMBL/GenBank/DDBJ databases">
        <title>Melipona bicolor Genome sequencing and assembly.</title>
        <authorList>
            <person name="Araujo N.S."/>
            <person name="Arias M.C."/>
        </authorList>
    </citation>
    <scope>NUCLEOTIDE SEQUENCE</scope>
    <source>
        <strain evidence="2">USP_2M_L1-L4_2017</strain>
        <tissue evidence="2">Whole body</tissue>
    </source>
</reference>
<feature type="region of interest" description="Disordered" evidence="1">
    <location>
        <begin position="1"/>
        <end position="59"/>
    </location>
</feature>
<dbReference type="AlphaFoldDB" id="A0AA40FVM8"/>
<feature type="compositionally biased region" description="Basic and acidic residues" evidence="1">
    <location>
        <begin position="34"/>
        <end position="43"/>
    </location>
</feature>
<name>A0AA40FVM8_9HYME</name>
<dbReference type="EMBL" id="JAHYIQ010000015">
    <property type="protein sequence ID" value="KAK1125832.1"/>
    <property type="molecule type" value="Genomic_DNA"/>
</dbReference>
<dbReference type="Proteomes" id="UP001177670">
    <property type="component" value="Unassembled WGS sequence"/>
</dbReference>
<feature type="compositionally biased region" description="Acidic residues" evidence="1">
    <location>
        <begin position="44"/>
        <end position="59"/>
    </location>
</feature>
<protein>
    <submittedName>
        <fullName evidence="2">Uncharacterized protein</fullName>
    </submittedName>
</protein>
<keyword evidence="3" id="KW-1185">Reference proteome</keyword>
<evidence type="ECO:0000256" key="1">
    <source>
        <dbReference type="SAM" id="MobiDB-lite"/>
    </source>
</evidence>